<dbReference type="CDD" id="cd24133">
    <property type="entry name" value="ASKHA_NBD_TsaD_bac"/>
    <property type="match status" value="1"/>
</dbReference>
<name>H9UKB0_SPIAZ</name>
<dbReference type="GO" id="GO:0008233">
    <property type="term" value="F:peptidase activity"/>
    <property type="evidence" value="ECO:0007669"/>
    <property type="project" value="UniProtKB-KW"/>
</dbReference>
<feature type="binding site" evidence="8">
    <location>
        <position position="275"/>
    </location>
    <ligand>
        <name>substrate</name>
    </ligand>
</feature>
<evidence type="ECO:0000256" key="2">
    <source>
        <dbReference type="ARBA" id="ARBA00022679"/>
    </source>
</evidence>
<evidence type="ECO:0000256" key="6">
    <source>
        <dbReference type="ARBA" id="ARBA00023315"/>
    </source>
</evidence>
<keyword evidence="10" id="KW-0645">Protease</keyword>
<gene>
    <name evidence="8" type="primary">tsaD</name>
    <name evidence="10" type="ordered locus">Spiaf_1900</name>
</gene>
<dbReference type="STRING" id="889378.Spiaf_1900"/>
<evidence type="ECO:0000256" key="8">
    <source>
        <dbReference type="HAMAP-Rule" id="MF_01445"/>
    </source>
</evidence>
<dbReference type="InterPro" id="IPR043129">
    <property type="entry name" value="ATPase_NBD"/>
</dbReference>
<feature type="binding site" evidence="8">
    <location>
        <position position="115"/>
    </location>
    <ligand>
        <name>Fe cation</name>
        <dbReference type="ChEBI" id="CHEBI:24875"/>
    </ligand>
</feature>
<dbReference type="GO" id="GO:0005737">
    <property type="term" value="C:cytoplasm"/>
    <property type="evidence" value="ECO:0007669"/>
    <property type="project" value="UniProtKB-SubCell"/>
</dbReference>
<dbReference type="HAMAP" id="MF_01445">
    <property type="entry name" value="TsaD"/>
    <property type="match status" value="1"/>
</dbReference>
<dbReference type="SUPFAM" id="SSF53067">
    <property type="entry name" value="Actin-like ATPase domain"/>
    <property type="match status" value="1"/>
</dbReference>
<comment type="catalytic activity">
    <reaction evidence="7 8">
        <text>L-threonylcarbamoyladenylate + adenosine(37) in tRNA = N(6)-L-threonylcarbamoyladenosine(37) in tRNA + AMP + H(+)</text>
        <dbReference type="Rhea" id="RHEA:37059"/>
        <dbReference type="Rhea" id="RHEA-COMP:10162"/>
        <dbReference type="Rhea" id="RHEA-COMP:10163"/>
        <dbReference type="ChEBI" id="CHEBI:15378"/>
        <dbReference type="ChEBI" id="CHEBI:73682"/>
        <dbReference type="ChEBI" id="CHEBI:74411"/>
        <dbReference type="ChEBI" id="CHEBI:74418"/>
        <dbReference type="ChEBI" id="CHEBI:456215"/>
        <dbReference type="EC" id="2.3.1.234"/>
    </reaction>
</comment>
<proteinExistence type="inferred from homology"/>
<evidence type="ECO:0000256" key="4">
    <source>
        <dbReference type="ARBA" id="ARBA00022723"/>
    </source>
</evidence>
<keyword evidence="4 8" id="KW-0479">Metal-binding</keyword>
<keyword evidence="5 8" id="KW-0408">Iron</keyword>
<protein>
    <recommendedName>
        <fullName evidence="8">tRNA N6-adenosine threonylcarbamoyltransferase</fullName>
        <ecNumber evidence="8">2.3.1.234</ecNumber>
    </recommendedName>
    <alternativeName>
        <fullName evidence="8">N6-L-threonylcarbamoyladenine synthase</fullName>
        <shortName evidence="8">t(6)A synthase</shortName>
    </alternativeName>
    <alternativeName>
        <fullName evidence="8">t(6)A37 threonylcarbamoyladenosine biosynthesis protein TsaD</fullName>
    </alternativeName>
    <alternativeName>
        <fullName evidence="8">tRNA threonylcarbamoyladenosine biosynthesis protein TsaD</fullName>
    </alternativeName>
</protein>
<dbReference type="EMBL" id="CP003282">
    <property type="protein sequence ID" value="AFG37953.1"/>
    <property type="molecule type" value="Genomic_DNA"/>
</dbReference>
<feature type="binding site" evidence="8">
    <location>
        <position position="300"/>
    </location>
    <ligand>
        <name>Fe cation</name>
        <dbReference type="ChEBI" id="CHEBI:24875"/>
    </ligand>
</feature>
<keyword evidence="3 8" id="KW-0819">tRNA processing</keyword>
<evidence type="ECO:0000256" key="1">
    <source>
        <dbReference type="ARBA" id="ARBA00022490"/>
    </source>
</evidence>
<reference evidence="11" key="1">
    <citation type="journal article" date="2013" name="Stand. Genomic Sci.">
        <title>Complete genome sequence of the halophilic bacterium Spirochaeta africana type strain (Z-7692(T)) from the alkaline Lake Magadi in the East African Rift.</title>
        <authorList>
            <person name="Liolos K."/>
            <person name="Abt B."/>
            <person name="Scheuner C."/>
            <person name="Teshima H."/>
            <person name="Held B."/>
            <person name="Lapidus A."/>
            <person name="Nolan M."/>
            <person name="Lucas S."/>
            <person name="Deshpande S."/>
            <person name="Cheng J.F."/>
            <person name="Tapia R."/>
            <person name="Goodwin L.A."/>
            <person name="Pitluck S."/>
            <person name="Pagani I."/>
            <person name="Ivanova N."/>
            <person name="Mavromatis K."/>
            <person name="Mikhailova N."/>
            <person name="Huntemann M."/>
            <person name="Pati A."/>
            <person name="Chen A."/>
            <person name="Palaniappan K."/>
            <person name="Land M."/>
            <person name="Rohde M."/>
            <person name="Tindall B.J."/>
            <person name="Detter J.C."/>
            <person name="Goker M."/>
            <person name="Bristow J."/>
            <person name="Eisen J.A."/>
            <person name="Markowitz V."/>
            <person name="Hugenholtz P."/>
            <person name="Woyke T."/>
            <person name="Klenk H.P."/>
            <person name="Kyrpides N.C."/>
        </authorList>
    </citation>
    <scope>NUCLEOTIDE SEQUENCE</scope>
    <source>
        <strain evidence="11">ATCC 700263 / DSM 8902 / Z-7692</strain>
    </source>
</reference>
<comment type="similarity">
    <text evidence="8">Belongs to the KAE1 / TsaD family.</text>
</comment>
<dbReference type="PATRIC" id="fig|889378.3.peg.1887"/>
<evidence type="ECO:0000313" key="11">
    <source>
        <dbReference type="Proteomes" id="UP000007383"/>
    </source>
</evidence>
<evidence type="ECO:0000256" key="7">
    <source>
        <dbReference type="ARBA" id="ARBA00048117"/>
    </source>
</evidence>
<dbReference type="OrthoDB" id="9806197at2"/>
<feature type="binding site" evidence="8">
    <location>
        <begin position="133"/>
        <end position="137"/>
    </location>
    <ligand>
        <name>substrate</name>
    </ligand>
</feature>
<dbReference type="RefSeq" id="WP_014455936.1">
    <property type="nucleotide sequence ID" value="NC_017098.1"/>
</dbReference>
<dbReference type="Pfam" id="PF00814">
    <property type="entry name" value="TsaD"/>
    <property type="match status" value="1"/>
</dbReference>
<dbReference type="Proteomes" id="UP000007383">
    <property type="component" value="Chromosome"/>
</dbReference>
<keyword evidence="11" id="KW-1185">Reference proteome</keyword>
<accession>H9UKB0</accession>
<dbReference type="HOGENOM" id="CLU_023208_0_2_12"/>
<dbReference type="InterPro" id="IPR000905">
    <property type="entry name" value="Gcp-like_dom"/>
</dbReference>
<dbReference type="PRINTS" id="PR00789">
    <property type="entry name" value="OSIALOPTASE"/>
</dbReference>
<dbReference type="Gene3D" id="3.30.420.40">
    <property type="match status" value="2"/>
</dbReference>
<comment type="cofactor">
    <cofactor evidence="8">
        <name>Fe(2+)</name>
        <dbReference type="ChEBI" id="CHEBI:29033"/>
    </cofactor>
    <text evidence="8">Binds 1 Fe(2+) ion per subunit.</text>
</comment>
<dbReference type="PANTHER" id="PTHR11735">
    <property type="entry name" value="TRNA N6-ADENOSINE THREONYLCARBAMOYLTRANSFERASE"/>
    <property type="match status" value="1"/>
</dbReference>
<dbReference type="KEGG" id="sfc:Spiaf_1900"/>
<keyword evidence="6 8" id="KW-0012">Acyltransferase</keyword>
<evidence type="ECO:0000313" key="10">
    <source>
        <dbReference type="EMBL" id="AFG37953.1"/>
    </source>
</evidence>
<dbReference type="NCBIfam" id="TIGR03723">
    <property type="entry name" value="T6A_TsaD_YgjD"/>
    <property type="match status" value="1"/>
</dbReference>
<evidence type="ECO:0000256" key="3">
    <source>
        <dbReference type="ARBA" id="ARBA00022694"/>
    </source>
</evidence>
<dbReference type="AlphaFoldDB" id="H9UKB0"/>
<comment type="function">
    <text evidence="8">Required for the formation of a threonylcarbamoyl group on adenosine at position 37 (t(6)A37) in tRNAs that read codons beginning with adenine. Is involved in the transfer of the threonylcarbamoyl moiety of threonylcarbamoyl-AMP (TC-AMP) to the N6 group of A37, together with TsaE and TsaB. TsaD likely plays a direct catalytic role in this reaction.</text>
</comment>
<dbReference type="PANTHER" id="PTHR11735:SF6">
    <property type="entry name" value="TRNA N6-ADENOSINE THREONYLCARBAMOYLTRANSFERASE, MITOCHONDRIAL"/>
    <property type="match status" value="1"/>
</dbReference>
<feature type="binding site" evidence="8">
    <location>
        <position position="179"/>
    </location>
    <ligand>
        <name>substrate</name>
    </ligand>
</feature>
<feature type="binding site" evidence="8">
    <location>
        <position position="111"/>
    </location>
    <ligand>
        <name>Fe cation</name>
        <dbReference type="ChEBI" id="CHEBI:24875"/>
    </ligand>
</feature>
<dbReference type="FunFam" id="3.30.420.40:FF:000040">
    <property type="entry name" value="tRNA N6-adenosine threonylcarbamoyltransferase"/>
    <property type="match status" value="1"/>
</dbReference>
<feature type="domain" description="Gcp-like" evidence="9">
    <location>
        <begin position="23"/>
        <end position="306"/>
    </location>
</feature>
<dbReference type="EC" id="2.3.1.234" evidence="8"/>
<keyword evidence="2 8" id="KW-0808">Transferase</keyword>
<sequence length="337" mass="36161">MLILGIESSCDECAVSVVRNGAEILSNQVATQIEFHVPYSGVVPEIASRKHTEWILPVYRQALQDAGISEQDLDGIAVTDRPGLAGSLLVGHTFAKGLSLRLGIPFAGVNHILAHLYAVQLEDTVAYPHIGLLVSGGHTMITLVEGPLEMKVIGATIDDAIGEAFDKVAKHLGLGYPGGVLIDELARQGNPAAFAFPGTSLQKGDHRFDISYSGLKTAVINQRQQFLQPGCEASMPNIAASFEKRAVDMLLKRMLDACAVYEVPRVVAAGGVAANTYFRRALREHREIDAWFPSLPLCTDNGAMIAGLGYHVLQQHGGDPLSATVSARVPGFKRDYP</sequence>
<dbReference type="GO" id="GO:0005506">
    <property type="term" value="F:iron ion binding"/>
    <property type="evidence" value="ECO:0007669"/>
    <property type="project" value="UniProtKB-UniRule"/>
</dbReference>
<dbReference type="GO" id="GO:0061711">
    <property type="term" value="F:tRNA N(6)-L-threonylcarbamoyladenine synthase activity"/>
    <property type="evidence" value="ECO:0007669"/>
    <property type="project" value="UniProtKB-EC"/>
</dbReference>
<feature type="binding site" evidence="8">
    <location>
        <position position="166"/>
    </location>
    <ligand>
        <name>substrate</name>
    </ligand>
</feature>
<keyword evidence="1 8" id="KW-0963">Cytoplasm</keyword>
<dbReference type="GO" id="GO:0002949">
    <property type="term" value="P:tRNA threonylcarbamoyladenosine modification"/>
    <property type="evidence" value="ECO:0007669"/>
    <property type="project" value="UniProtKB-UniRule"/>
</dbReference>
<dbReference type="eggNOG" id="COG0533">
    <property type="taxonomic scope" value="Bacteria"/>
</dbReference>
<dbReference type="GO" id="GO:0006508">
    <property type="term" value="P:proteolysis"/>
    <property type="evidence" value="ECO:0007669"/>
    <property type="project" value="UniProtKB-KW"/>
</dbReference>
<dbReference type="InterPro" id="IPR022450">
    <property type="entry name" value="TsaD"/>
</dbReference>
<dbReference type="InterPro" id="IPR017861">
    <property type="entry name" value="KAE1/TsaD"/>
</dbReference>
<comment type="subcellular location">
    <subcellularLocation>
        <location evidence="8">Cytoplasm</location>
    </subcellularLocation>
</comment>
<dbReference type="NCBIfam" id="TIGR00329">
    <property type="entry name" value="gcp_kae1"/>
    <property type="match status" value="1"/>
</dbReference>
<keyword evidence="10" id="KW-0378">Hydrolase</keyword>
<evidence type="ECO:0000259" key="9">
    <source>
        <dbReference type="Pfam" id="PF00814"/>
    </source>
</evidence>
<organism evidence="10 11">
    <name type="scientific">Spirochaeta africana (strain ATCC 700263 / DSM 8902 / Z-7692)</name>
    <dbReference type="NCBI Taxonomy" id="889378"/>
    <lineage>
        <taxon>Bacteria</taxon>
        <taxon>Pseudomonadati</taxon>
        <taxon>Spirochaetota</taxon>
        <taxon>Spirochaetia</taxon>
        <taxon>Spirochaetales</taxon>
        <taxon>Spirochaetaceae</taxon>
        <taxon>Spirochaeta</taxon>
    </lineage>
</organism>
<evidence type="ECO:0000256" key="5">
    <source>
        <dbReference type="ARBA" id="ARBA00023004"/>
    </source>
</evidence>
<feature type="binding site" evidence="8">
    <location>
        <position position="183"/>
    </location>
    <ligand>
        <name>substrate</name>
    </ligand>
</feature>